<dbReference type="AlphaFoldDB" id="A0A8J9Z3Y5"/>
<evidence type="ECO:0000256" key="2">
    <source>
        <dbReference type="ARBA" id="ARBA00022737"/>
    </source>
</evidence>
<gene>
    <name evidence="4" type="primary">KLHL24</name>
    <name evidence="4" type="ORF">BLAG_LOCUS8952</name>
</gene>
<dbReference type="PROSITE" id="PS50097">
    <property type="entry name" value="BTB"/>
    <property type="match status" value="1"/>
</dbReference>
<dbReference type="EMBL" id="OV696700">
    <property type="protein sequence ID" value="CAH1247202.1"/>
    <property type="molecule type" value="Genomic_DNA"/>
</dbReference>
<dbReference type="InterPro" id="IPR017096">
    <property type="entry name" value="BTB-kelch_protein"/>
</dbReference>
<dbReference type="SMART" id="SM00875">
    <property type="entry name" value="BACK"/>
    <property type="match status" value="1"/>
</dbReference>
<protein>
    <submittedName>
        <fullName evidence="4">KLHL24 protein</fullName>
    </submittedName>
</protein>
<dbReference type="Proteomes" id="UP000838412">
    <property type="component" value="Chromosome 15"/>
</dbReference>
<dbReference type="Gene3D" id="1.25.40.420">
    <property type="match status" value="1"/>
</dbReference>
<proteinExistence type="predicted"/>
<dbReference type="SUPFAM" id="SSF54695">
    <property type="entry name" value="POZ domain"/>
    <property type="match status" value="1"/>
</dbReference>
<dbReference type="FunFam" id="1.25.40.420:FF:000001">
    <property type="entry name" value="Kelch-like family member 12"/>
    <property type="match status" value="1"/>
</dbReference>
<reference evidence="4" key="1">
    <citation type="submission" date="2022-01" db="EMBL/GenBank/DDBJ databases">
        <authorList>
            <person name="Braso-Vives M."/>
        </authorList>
    </citation>
    <scope>NUCLEOTIDE SEQUENCE</scope>
</reference>
<keyword evidence="5" id="KW-1185">Reference proteome</keyword>
<dbReference type="OrthoDB" id="45365at2759"/>
<keyword evidence="2" id="KW-0677">Repeat</keyword>
<evidence type="ECO:0000259" key="3">
    <source>
        <dbReference type="PROSITE" id="PS50097"/>
    </source>
</evidence>
<keyword evidence="1" id="KW-0880">Kelch repeat</keyword>
<dbReference type="PANTHER" id="PTHR24412:SF497">
    <property type="entry name" value="KELCH-LIKE PROTEIN 18"/>
    <property type="match status" value="1"/>
</dbReference>
<evidence type="ECO:0000313" key="4">
    <source>
        <dbReference type="EMBL" id="CAH1247202.1"/>
    </source>
</evidence>
<dbReference type="PANTHER" id="PTHR24412">
    <property type="entry name" value="KELCH PROTEIN"/>
    <property type="match status" value="1"/>
</dbReference>
<dbReference type="SMART" id="SM00225">
    <property type="entry name" value="BTB"/>
    <property type="match status" value="1"/>
</dbReference>
<dbReference type="SUPFAM" id="SSF117281">
    <property type="entry name" value="Kelch motif"/>
    <property type="match status" value="1"/>
</dbReference>
<dbReference type="InterPro" id="IPR011333">
    <property type="entry name" value="SKP1/BTB/POZ_sf"/>
</dbReference>
<dbReference type="Pfam" id="PF00651">
    <property type="entry name" value="BTB"/>
    <property type="match status" value="1"/>
</dbReference>
<accession>A0A8J9Z3Y5</accession>
<dbReference type="InterPro" id="IPR011705">
    <property type="entry name" value="BACK"/>
</dbReference>
<feature type="domain" description="BTB" evidence="3">
    <location>
        <begin position="97"/>
        <end position="164"/>
    </location>
</feature>
<name>A0A8J9Z3Y5_BRALA</name>
<dbReference type="InterPro" id="IPR000210">
    <property type="entry name" value="BTB/POZ_dom"/>
</dbReference>
<evidence type="ECO:0000256" key="1">
    <source>
        <dbReference type="ARBA" id="ARBA00022441"/>
    </source>
</evidence>
<organism evidence="4 5">
    <name type="scientific">Branchiostoma lanceolatum</name>
    <name type="common">Common lancelet</name>
    <name type="synonym">Amphioxus lanceolatum</name>
    <dbReference type="NCBI Taxonomy" id="7740"/>
    <lineage>
        <taxon>Eukaryota</taxon>
        <taxon>Metazoa</taxon>
        <taxon>Chordata</taxon>
        <taxon>Cephalochordata</taxon>
        <taxon>Leptocardii</taxon>
        <taxon>Amphioxiformes</taxon>
        <taxon>Branchiostomatidae</taxon>
        <taxon>Branchiostoma</taxon>
    </lineage>
</organism>
<evidence type="ECO:0000313" key="5">
    <source>
        <dbReference type="Proteomes" id="UP000838412"/>
    </source>
</evidence>
<dbReference type="PIRSF" id="PIRSF037037">
    <property type="entry name" value="Kelch-like_protein_gigaxonin"/>
    <property type="match status" value="1"/>
</dbReference>
<sequence length="684" mass="77064">MATPDAEEEVPDRLQYNFGADGDLYFRDKGHASLIVSGILDGESSNFQKLVQERAAEIAVKYDKACADFELDQSPTADKYAEVLDILQGWRKTGECCDVILCVGERDIPCHRAVLAACSPYFKLLLLGGFAESCQERVQLEEVSPETVERIVCYVYSGGVAVSRENAEGLLHSSTMFQLPTVTEACCSFFRHNLDPENCFDIKALAEAYYCPELAKDAKGFVMNNFPAISKTERFERLACEELVDILTSQTCHWSKETMLESVLKWVKSSKDERRANIPELLSKLDLKLIKETYLENVLRRERVLTECEESAKIVADATAAMEERNLKTVGSDVILQVGGLSGSERVQQTSGVYGNATDKVTEVDCLDPGSMRWASLTHLPGHLKYFTHNVTALDADVYVLSTSEDEQVTESWRYMTQSNVWARLPNPRHHHRGTVGMATLEGRVYVIGDRLKAGADVTTNEAYSPSTNQWEAVPHVHVGVFKFTMVTCGEKLYLLGYSGDDGIVRVQTYRPGDESWEEFWAPDYHAMKRQFQSVACGSRIFLMPVSRAYKMYALDTHFRSWVQIRNPKQSHLQCGWTTLGGRIWLTGGREFHFYHNPHIECYDPRDESWTIVGAQSSGIRRGHVCVAVRSCEWIGERLSQGPSTRTARPGEWAWMDELLAAQWTQYGLQSSLDFGVPLDIDSE</sequence>
<dbReference type="Gene3D" id="2.120.10.80">
    <property type="entry name" value="Kelch-type beta propeller"/>
    <property type="match status" value="2"/>
</dbReference>
<dbReference type="Pfam" id="PF07707">
    <property type="entry name" value="BACK"/>
    <property type="match status" value="1"/>
</dbReference>
<dbReference type="InterPro" id="IPR015915">
    <property type="entry name" value="Kelch-typ_b-propeller"/>
</dbReference>
<dbReference type="Gene3D" id="3.30.710.10">
    <property type="entry name" value="Potassium Channel Kv1.1, Chain A"/>
    <property type="match status" value="1"/>
</dbReference>